<evidence type="ECO:0000256" key="4">
    <source>
        <dbReference type="ARBA" id="ARBA00022519"/>
    </source>
</evidence>
<feature type="transmembrane region" description="Helical" evidence="8">
    <location>
        <begin position="56"/>
        <end position="77"/>
    </location>
</feature>
<dbReference type="Pfam" id="PF05128">
    <property type="entry name" value="DUF697"/>
    <property type="match status" value="1"/>
</dbReference>
<evidence type="ECO:0000256" key="2">
    <source>
        <dbReference type="ARBA" id="ARBA00008255"/>
    </source>
</evidence>
<evidence type="ECO:0000256" key="5">
    <source>
        <dbReference type="ARBA" id="ARBA00022692"/>
    </source>
</evidence>
<evidence type="ECO:0000313" key="10">
    <source>
        <dbReference type="Proteomes" id="UP000318590"/>
    </source>
</evidence>
<name>A0A547PXR8_9RHOB</name>
<protein>
    <submittedName>
        <fullName evidence="9">TIGR01620 family protein</fullName>
    </submittedName>
</protein>
<keyword evidence="3" id="KW-1003">Cell membrane</keyword>
<feature type="transmembrane region" description="Helical" evidence="8">
    <location>
        <begin position="89"/>
        <end position="107"/>
    </location>
</feature>
<evidence type="ECO:0000256" key="7">
    <source>
        <dbReference type="ARBA" id="ARBA00023136"/>
    </source>
</evidence>
<keyword evidence="5 8" id="KW-0812">Transmembrane</keyword>
<keyword evidence="6 8" id="KW-1133">Transmembrane helix</keyword>
<comment type="similarity">
    <text evidence="2">Belongs to the UPF0283 family.</text>
</comment>
<keyword evidence="7 8" id="KW-0472">Membrane</keyword>
<dbReference type="PANTHER" id="PTHR39342:SF1">
    <property type="entry name" value="UPF0283 MEMBRANE PROTEIN YCJF"/>
    <property type="match status" value="1"/>
</dbReference>
<evidence type="ECO:0000256" key="6">
    <source>
        <dbReference type="ARBA" id="ARBA00022989"/>
    </source>
</evidence>
<keyword evidence="10" id="KW-1185">Reference proteome</keyword>
<accession>A0A547PXR8</accession>
<proteinExistence type="inferred from homology"/>
<dbReference type="InterPro" id="IPR006507">
    <property type="entry name" value="UPF0283"/>
</dbReference>
<comment type="subcellular location">
    <subcellularLocation>
        <location evidence="1">Cell inner membrane</location>
        <topology evidence="1">Multi-pass membrane protein</topology>
    </subcellularLocation>
</comment>
<evidence type="ECO:0000256" key="3">
    <source>
        <dbReference type="ARBA" id="ARBA00022475"/>
    </source>
</evidence>
<keyword evidence="4" id="KW-0997">Cell inner membrane</keyword>
<sequence length="340" mass="36309">MSERRGPILIEDEAVEARPSPAEVPPVTDDGEIPQPEAMRTIAALTARKSSALGRWFWRLLGAVVLFFLSVSTWAAIESMLARSEILGLIAMGLVGLFALVVLAVILRELTALSRLKAVAVLQKDATQALADEDLASARKVADGMERLYHGRPELDLHRQSFADRREDQFDADALLELAETELLVPLDAAARIEIEAAARQVATVTALVPLALADVLAALLSNVRMIRRIAEIYGGRAGTLGAWRLLRAVFGHLVATGAVAVGDDLLGSVAGGSVLSRVSRRFGEGIVNGALTARVGVAAMEVCRPLPFRRSTRPQVHALVARALGGLVPKMGRDGDAKD</sequence>
<dbReference type="EMBL" id="VFSV01000018">
    <property type="protein sequence ID" value="TRD18950.1"/>
    <property type="molecule type" value="Genomic_DNA"/>
</dbReference>
<organism evidence="9 10">
    <name type="scientific">Palleronia caenipelagi</name>
    <dbReference type="NCBI Taxonomy" id="2489174"/>
    <lineage>
        <taxon>Bacteria</taxon>
        <taxon>Pseudomonadati</taxon>
        <taxon>Pseudomonadota</taxon>
        <taxon>Alphaproteobacteria</taxon>
        <taxon>Rhodobacterales</taxon>
        <taxon>Roseobacteraceae</taxon>
        <taxon>Palleronia</taxon>
    </lineage>
</organism>
<dbReference type="AlphaFoldDB" id="A0A547PXR8"/>
<reference evidence="9 10" key="1">
    <citation type="submission" date="2019-06" db="EMBL/GenBank/DDBJ databases">
        <title>Paenimaribius caenipelagi gen. nov., sp. nov., isolated from a tidal flat.</title>
        <authorList>
            <person name="Yoon J.-H."/>
        </authorList>
    </citation>
    <scope>NUCLEOTIDE SEQUENCE [LARGE SCALE GENOMIC DNA]</scope>
    <source>
        <strain evidence="9 10">JBTF-M29</strain>
    </source>
</reference>
<dbReference type="GO" id="GO:0005886">
    <property type="term" value="C:plasma membrane"/>
    <property type="evidence" value="ECO:0007669"/>
    <property type="project" value="UniProtKB-SubCell"/>
</dbReference>
<evidence type="ECO:0000256" key="8">
    <source>
        <dbReference type="SAM" id="Phobius"/>
    </source>
</evidence>
<dbReference type="OrthoDB" id="9816060at2"/>
<dbReference type="Proteomes" id="UP000318590">
    <property type="component" value="Unassembled WGS sequence"/>
</dbReference>
<comment type="caution">
    <text evidence="9">The sequence shown here is derived from an EMBL/GenBank/DDBJ whole genome shotgun (WGS) entry which is preliminary data.</text>
</comment>
<evidence type="ECO:0000313" key="9">
    <source>
        <dbReference type="EMBL" id="TRD18950.1"/>
    </source>
</evidence>
<dbReference type="InterPro" id="IPR021147">
    <property type="entry name" value="DUF697"/>
</dbReference>
<dbReference type="RefSeq" id="WP_142834922.1">
    <property type="nucleotide sequence ID" value="NZ_VFSV01000018.1"/>
</dbReference>
<gene>
    <name evidence="9" type="ORF">FEV53_11365</name>
</gene>
<evidence type="ECO:0000256" key="1">
    <source>
        <dbReference type="ARBA" id="ARBA00004429"/>
    </source>
</evidence>
<dbReference type="NCBIfam" id="TIGR01620">
    <property type="entry name" value="hyp_HI0043"/>
    <property type="match status" value="1"/>
</dbReference>
<dbReference type="PANTHER" id="PTHR39342">
    <property type="entry name" value="UPF0283 MEMBRANE PROTEIN YCJF"/>
    <property type="match status" value="1"/>
</dbReference>